<feature type="binding site" evidence="2">
    <location>
        <position position="142"/>
    </location>
    <ligand>
        <name>Mn(2+)</name>
        <dbReference type="ChEBI" id="CHEBI:29035"/>
        <label>2</label>
    </ligand>
</feature>
<name>H3KGP6_9BURK</name>
<reference evidence="4 5" key="1">
    <citation type="submission" date="2011-11" db="EMBL/GenBank/DDBJ databases">
        <authorList>
            <person name="Weinstock G."/>
            <person name="Sodergren E."/>
            <person name="Clifton S."/>
            <person name="Fulton L."/>
            <person name="Fulton B."/>
            <person name="Courtney L."/>
            <person name="Fronick C."/>
            <person name="Harrison M."/>
            <person name="Strong C."/>
            <person name="Farmer C."/>
            <person name="Delahaunty K."/>
            <person name="Markovic C."/>
            <person name="Hall O."/>
            <person name="Minx P."/>
            <person name="Tomlinson C."/>
            <person name="Mitreva M."/>
            <person name="Hou S."/>
            <person name="Chen J."/>
            <person name="Wollam A."/>
            <person name="Pepin K.H."/>
            <person name="Johnson M."/>
            <person name="Bhonagiri V."/>
            <person name="Zhang X."/>
            <person name="Suruliraj S."/>
            <person name="Warren W."/>
            <person name="Chinwalla A."/>
            <person name="Mardis E.R."/>
            <person name="Wilson R.K."/>
        </authorList>
    </citation>
    <scope>NUCLEOTIDE SEQUENCE [LARGE SCALE GENOMIC DNA]</scope>
    <source>
        <strain evidence="4 5">YIT 11816</strain>
    </source>
</reference>
<comment type="cofactor">
    <cofactor evidence="2">
        <name>Mn(2+)</name>
        <dbReference type="ChEBI" id="CHEBI:29035"/>
    </cofactor>
    <text evidence="2">The Mn(2+) ion enhances activity.</text>
</comment>
<keyword evidence="1 4" id="KW-0378">Hydrolase</keyword>
<dbReference type="HOGENOM" id="CLU_023257_2_1_4"/>
<dbReference type="PANTHER" id="PTHR30575">
    <property type="entry name" value="PEPTIDASE M20"/>
    <property type="match status" value="1"/>
</dbReference>
<evidence type="ECO:0000259" key="3">
    <source>
        <dbReference type="Pfam" id="PF07687"/>
    </source>
</evidence>
<dbReference type="NCBIfam" id="TIGR01891">
    <property type="entry name" value="amidohydrolases"/>
    <property type="match status" value="1"/>
</dbReference>
<dbReference type="Pfam" id="PF07687">
    <property type="entry name" value="M20_dimer"/>
    <property type="match status" value="1"/>
</dbReference>
<dbReference type="SUPFAM" id="SSF53187">
    <property type="entry name" value="Zn-dependent exopeptidases"/>
    <property type="match status" value="1"/>
</dbReference>
<feature type="binding site" evidence="2">
    <location>
        <position position="144"/>
    </location>
    <ligand>
        <name>Mn(2+)</name>
        <dbReference type="ChEBI" id="CHEBI:29035"/>
        <label>2</label>
    </ligand>
</feature>
<feature type="binding site" evidence="2">
    <location>
        <position position="178"/>
    </location>
    <ligand>
        <name>Mn(2+)</name>
        <dbReference type="ChEBI" id="CHEBI:29035"/>
        <label>2</label>
    </ligand>
</feature>
<dbReference type="GO" id="GO:0046657">
    <property type="term" value="P:folic acid catabolic process"/>
    <property type="evidence" value="ECO:0007669"/>
    <property type="project" value="TreeGrafter"/>
</dbReference>
<dbReference type="Pfam" id="PF01546">
    <property type="entry name" value="Peptidase_M20"/>
    <property type="match status" value="1"/>
</dbReference>
<dbReference type="SUPFAM" id="SSF55031">
    <property type="entry name" value="Bacterial exopeptidase dimerisation domain"/>
    <property type="match status" value="1"/>
</dbReference>
<dbReference type="InterPro" id="IPR036264">
    <property type="entry name" value="Bact_exopeptidase_dim_dom"/>
</dbReference>
<dbReference type="Proteomes" id="UP000004956">
    <property type="component" value="Unassembled WGS sequence"/>
</dbReference>
<dbReference type="Gene3D" id="3.40.630.10">
    <property type="entry name" value="Zn peptidases"/>
    <property type="match status" value="2"/>
</dbReference>
<evidence type="ECO:0000256" key="1">
    <source>
        <dbReference type="ARBA" id="ARBA00022801"/>
    </source>
</evidence>
<dbReference type="PIRSF" id="PIRSF005962">
    <property type="entry name" value="Pept_M20D_amidohydro"/>
    <property type="match status" value="1"/>
</dbReference>
<dbReference type="InterPro" id="IPR002933">
    <property type="entry name" value="Peptidase_M20"/>
</dbReference>
<dbReference type="GO" id="GO:0071713">
    <property type="term" value="F:para-aminobenzoyl-glutamate hydrolase activity"/>
    <property type="evidence" value="ECO:0007669"/>
    <property type="project" value="TreeGrafter"/>
</dbReference>
<dbReference type="PATRIC" id="fig|762967.3.peg.1517"/>
<feature type="binding site" evidence="2">
    <location>
        <position position="202"/>
    </location>
    <ligand>
        <name>Mn(2+)</name>
        <dbReference type="ChEBI" id="CHEBI:29035"/>
        <label>2</label>
    </ligand>
</feature>
<dbReference type="OrthoDB" id="9777385at2"/>
<dbReference type="GO" id="GO:0016805">
    <property type="term" value="F:dipeptidase activity"/>
    <property type="evidence" value="ECO:0007669"/>
    <property type="project" value="TreeGrafter"/>
</dbReference>
<gene>
    <name evidence="4" type="ORF">HMPREF9440_01928</name>
</gene>
<dbReference type="STRING" id="762967.HMPREF9440_01928"/>
<proteinExistence type="predicted"/>
<feature type="binding site" evidence="2">
    <location>
        <position position="398"/>
    </location>
    <ligand>
        <name>Mn(2+)</name>
        <dbReference type="ChEBI" id="CHEBI:29035"/>
        <label>2</label>
    </ligand>
</feature>
<dbReference type="AlphaFoldDB" id="H3KGP6"/>
<evidence type="ECO:0000313" key="5">
    <source>
        <dbReference type="Proteomes" id="UP000004956"/>
    </source>
</evidence>
<dbReference type="GO" id="GO:0046872">
    <property type="term" value="F:metal ion binding"/>
    <property type="evidence" value="ECO:0007669"/>
    <property type="project" value="UniProtKB-KW"/>
</dbReference>
<sequence length="426" mass="45987">MSDICAYHDQLINVRRHLHTMPEEGWCEFRTTAYLIETLRGYGYEVLTGTKVIDPESCLGRNPKLVEAAQQYALENGVSQAMLDEMEGFTGCCAVMDTGRPGPTLAVRFDIDCIPVQESHEPDHKPAKEGFVSERPGFMHACGHDAHMSTGLALAHWFADHKDEMKGRIKFLFQPAEEGVRGAAGMAASGIADDADFFLAAHIAMMCKSGEVSIKPYGFLCTTKLDVTYQGAPAHAGVEPNAGKNAMAAACNAFVQLLGIPRHGSGMSRINVGQLTAGEGRNVIPSKAVMKMEVRGETAEINTYMYERAVDIIKGCAIAQGCEYKIEKMGEAVDLINDEEMVEVLRKAAGAVKGVTVRDDPMNFGGSEDATIIARRVQAKGGKAAFFVLGADRPSGHHTAKFDVDEKALDTGLEVWANAVTALLAK</sequence>
<keyword evidence="5" id="KW-1185">Reference proteome</keyword>
<keyword evidence="2" id="KW-0464">Manganese</keyword>
<evidence type="ECO:0000313" key="4">
    <source>
        <dbReference type="EMBL" id="EHY30713.1"/>
    </source>
</evidence>
<dbReference type="InterPro" id="IPR011650">
    <property type="entry name" value="Peptidase_M20_dimer"/>
</dbReference>
<feature type="domain" description="Peptidase M20 dimerisation" evidence="3">
    <location>
        <begin position="226"/>
        <end position="300"/>
    </location>
</feature>
<keyword evidence="2" id="KW-0479">Metal-binding</keyword>
<protein>
    <submittedName>
        <fullName evidence="4">Amidohydrolase</fullName>
    </submittedName>
</protein>
<dbReference type="PANTHER" id="PTHR30575:SF3">
    <property type="entry name" value="PEPTIDASE M20 DIMERISATION DOMAIN-CONTAINING PROTEIN"/>
    <property type="match status" value="1"/>
</dbReference>
<evidence type="ECO:0000256" key="2">
    <source>
        <dbReference type="PIRSR" id="PIRSR005962-1"/>
    </source>
</evidence>
<dbReference type="RefSeq" id="WP_008543102.1">
    <property type="nucleotide sequence ID" value="NZ_JH605002.1"/>
</dbReference>
<dbReference type="EMBL" id="AFBQ01000290">
    <property type="protein sequence ID" value="EHY30713.1"/>
    <property type="molecule type" value="Genomic_DNA"/>
</dbReference>
<dbReference type="GO" id="GO:0005737">
    <property type="term" value="C:cytoplasm"/>
    <property type="evidence" value="ECO:0007669"/>
    <property type="project" value="TreeGrafter"/>
</dbReference>
<organism evidence="4 5">
    <name type="scientific">Sutterella parvirubra YIT 11816</name>
    <dbReference type="NCBI Taxonomy" id="762967"/>
    <lineage>
        <taxon>Bacteria</taxon>
        <taxon>Pseudomonadati</taxon>
        <taxon>Pseudomonadota</taxon>
        <taxon>Betaproteobacteria</taxon>
        <taxon>Burkholderiales</taxon>
        <taxon>Sutterellaceae</taxon>
        <taxon>Sutterella</taxon>
    </lineage>
</organism>
<accession>H3KGP6</accession>
<dbReference type="InterPro" id="IPR017439">
    <property type="entry name" value="Amidohydrolase"/>
</dbReference>
<dbReference type="InterPro" id="IPR052030">
    <property type="entry name" value="Peptidase_M20/M20A_hydrolases"/>
</dbReference>
<comment type="caution">
    <text evidence="4">The sequence shown here is derived from an EMBL/GenBank/DDBJ whole genome shotgun (WGS) entry which is preliminary data.</text>
</comment>